<reference evidence="2 3" key="1">
    <citation type="submission" date="2024-01" db="EMBL/GenBank/DDBJ databases">
        <title>The genomes of 5 underutilized Papilionoideae crops provide insights into root nodulation and disease resistanc.</title>
        <authorList>
            <person name="Yuan L."/>
        </authorList>
    </citation>
    <scope>NUCLEOTIDE SEQUENCE [LARGE SCALE GENOMIC DNA]</scope>
    <source>
        <strain evidence="2">ZHUSHIDOU_FW_LH</strain>
        <tissue evidence="2">Leaf</tissue>
    </source>
</reference>
<organism evidence="2 3">
    <name type="scientific">Crotalaria pallida</name>
    <name type="common">Smooth rattlebox</name>
    <name type="synonym">Crotalaria striata</name>
    <dbReference type="NCBI Taxonomy" id="3830"/>
    <lineage>
        <taxon>Eukaryota</taxon>
        <taxon>Viridiplantae</taxon>
        <taxon>Streptophyta</taxon>
        <taxon>Embryophyta</taxon>
        <taxon>Tracheophyta</taxon>
        <taxon>Spermatophyta</taxon>
        <taxon>Magnoliopsida</taxon>
        <taxon>eudicotyledons</taxon>
        <taxon>Gunneridae</taxon>
        <taxon>Pentapetalae</taxon>
        <taxon>rosids</taxon>
        <taxon>fabids</taxon>
        <taxon>Fabales</taxon>
        <taxon>Fabaceae</taxon>
        <taxon>Papilionoideae</taxon>
        <taxon>50 kb inversion clade</taxon>
        <taxon>genistoids sensu lato</taxon>
        <taxon>core genistoids</taxon>
        <taxon>Crotalarieae</taxon>
        <taxon>Crotalaria</taxon>
    </lineage>
</organism>
<accession>A0AAN9HXC7</accession>
<evidence type="ECO:0000256" key="1">
    <source>
        <dbReference type="SAM" id="MobiDB-lite"/>
    </source>
</evidence>
<dbReference type="Proteomes" id="UP001372338">
    <property type="component" value="Unassembled WGS sequence"/>
</dbReference>
<name>A0AAN9HXC7_CROPI</name>
<dbReference type="EMBL" id="JAYWIO010000007">
    <property type="protein sequence ID" value="KAK7251289.1"/>
    <property type="molecule type" value="Genomic_DNA"/>
</dbReference>
<feature type="region of interest" description="Disordered" evidence="1">
    <location>
        <begin position="23"/>
        <end position="54"/>
    </location>
</feature>
<proteinExistence type="predicted"/>
<gene>
    <name evidence="2" type="ORF">RIF29_34344</name>
</gene>
<evidence type="ECO:0000313" key="2">
    <source>
        <dbReference type="EMBL" id="KAK7251289.1"/>
    </source>
</evidence>
<dbReference type="AlphaFoldDB" id="A0AAN9HXC7"/>
<protein>
    <submittedName>
        <fullName evidence="2">Uncharacterized protein</fullName>
    </submittedName>
</protein>
<evidence type="ECO:0000313" key="3">
    <source>
        <dbReference type="Proteomes" id="UP001372338"/>
    </source>
</evidence>
<comment type="caution">
    <text evidence="2">The sequence shown here is derived from an EMBL/GenBank/DDBJ whole genome shotgun (WGS) entry which is preliminary data.</text>
</comment>
<keyword evidence="3" id="KW-1185">Reference proteome</keyword>
<sequence>MDVFISEEYVIRRRLEKRAAARAACEKGSKSHSHKNSNRTEATDKKASSSTKGFGLVGDNVVFTCLSA</sequence>